<dbReference type="EMBL" id="CM010628">
    <property type="protein sequence ID" value="RID80349.1"/>
    <property type="molecule type" value="Genomic_DNA"/>
</dbReference>
<feature type="region of interest" description="Disordered" evidence="1">
    <location>
        <begin position="20"/>
        <end position="92"/>
    </location>
</feature>
<dbReference type="PANTHER" id="PTHR34188:SF25">
    <property type="entry name" value="BZIP DOMAIN-CONTAINING PROTEIN"/>
    <property type="match status" value="1"/>
</dbReference>
<keyword evidence="2" id="KW-0472">Membrane</keyword>
<evidence type="ECO:0000313" key="3">
    <source>
        <dbReference type="EMBL" id="RID80349.1"/>
    </source>
</evidence>
<organism evidence="3 4">
    <name type="scientific">Brassica campestris</name>
    <name type="common">Field mustard</name>
    <dbReference type="NCBI Taxonomy" id="3711"/>
    <lineage>
        <taxon>Eukaryota</taxon>
        <taxon>Viridiplantae</taxon>
        <taxon>Streptophyta</taxon>
        <taxon>Embryophyta</taxon>
        <taxon>Tracheophyta</taxon>
        <taxon>Spermatophyta</taxon>
        <taxon>Magnoliopsida</taxon>
        <taxon>eudicotyledons</taxon>
        <taxon>Gunneridae</taxon>
        <taxon>Pentapetalae</taxon>
        <taxon>rosids</taxon>
        <taxon>malvids</taxon>
        <taxon>Brassicales</taxon>
        <taxon>Brassicaceae</taxon>
        <taxon>Brassiceae</taxon>
        <taxon>Brassica</taxon>
    </lineage>
</organism>
<proteinExistence type="predicted"/>
<evidence type="ECO:0000313" key="4">
    <source>
        <dbReference type="Proteomes" id="UP000264353"/>
    </source>
</evidence>
<feature type="region of interest" description="Disordered" evidence="1">
    <location>
        <begin position="182"/>
        <end position="202"/>
    </location>
</feature>
<feature type="transmembrane region" description="Helical" evidence="2">
    <location>
        <begin position="124"/>
        <end position="149"/>
    </location>
</feature>
<sequence length="215" mass="22746">MGMSLDSDVDLEKGLVHCINESPEKPLIPTSTDNKPVITAEETVGSLENDATPVQSAISKPGWGRGDRKENRKKSASKPPRPPRGPSLDAADRKLIREIAELAILKRARVERMRALKKSRAAKAASAASSLGNVLATLLTVIFFFVLVLQGLSPRAADSSGRSPLVDTGKANGGFVSVQYAGTPSASEPDGGYTGPGLAQRLPNLLKPVSGLKRR</sequence>
<dbReference type="PANTHER" id="PTHR34188">
    <property type="entry name" value="OS01G0299500 PROTEIN"/>
    <property type="match status" value="1"/>
</dbReference>
<name>A0A398ARJ2_BRACM</name>
<gene>
    <name evidence="3" type="ORF">BRARA_A03019</name>
</gene>
<protein>
    <submittedName>
        <fullName evidence="3">Uncharacterized protein</fullName>
    </submittedName>
</protein>
<dbReference type="AlphaFoldDB" id="A0A398ARJ2"/>
<reference evidence="3 4" key="1">
    <citation type="submission" date="2018-06" db="EMBL/GenBank/DDBJ databases">
        <title>WGS assembly of Brassica rapa FPsc.</title>
        <authorList>
            <person name="Bowman J."/>
            <person name="Kohchi T."/>
            <person name="Yamato K."/>
            <person name="Jenkins J."/>
            <person name="Shu S."/>
            <person name="Ishizaki K."/>
            <person name="Yamaoka S."/>
            <person name="Nishihama R."/>
            <person name="Nakamura Y."/>
            <person name="Berger F."/>
            <person name="Adam C."/>
            <person name="Aki S."/>
            <person name="Althoff F."/>
            <person name="Araki T."/>
            <person name="Arteaga-Vazquez M."/>
            <person name="Balasubrmanian S."/>
            <person name="Bauer D."/>
            <person name="Boehm C."/>
            <person name="Briginshaw L."/>
            <person name="Caballero-Perez J."/>
            <person name="Catarino B."/>
            <person name="Chen F."/>
            <person name="Chiyoda S."/>
            <person name="Chovatia M."/>
            <person name="Davies K."/>
            <person name="Delmans M."/>
            <person name="Demura T."/>
            <person name="Dierschke T."/>
            <person name="Dolan L."/>
            <person name="Dorantes-Acosta A."/>
            <person name="Eklund D."/>
            <person name="Florent S."/>
            <person name="Flores-Sandoval E."/>
            <person name="Fujiyama A."/>
            <person name="Fukuzawa H."/>
            <person name="Galik B."/>
            <person name="Grimanelli D."/>
            <person name="Grimwood J."/>
            <person name="Grossniklaus U."/>
            <person name="Hamada T."/>
            <person name="Haseloff J."/>
            <person name="Hetherington A."/>
            <person name="Higo A."/>
            <person name="Hirakawa Y."/>
            <person name="Hundley H."/>
            <person name="Ikeda Y."/>
            <person name="Inoue K."/>
            <person name="Inoue S."/>
            <person name="Ishida S."/>
            <person name="Jia Q."/>
            <person name="Kakita M."/>
            <person name="Kanazawa T."/>
            <person name="Kawai Y."/>
            <person name="Kawashima T."/>
            <person name="Kennedy M."/>
            <person name="Kinose K."/>
            <person name="Kinoshita T."/>
            <person name="Kohara Y."/>
            <person name="Koide E."/>
            <person name="Komatsu K."/>
            <person name="Kopischke S."/>
            <person name="Kubo M."/>
            <person name="Kyozuka J."/>
            <person name="Lagercrantz U."/>
            <person name="Lin S."/>
            <person name="Lindquist E."/>
            <person name="Lipzen A."/>
            <person name="Lu C."/>
            <person name="Luna E."/>
            <person name="Martienssen R."/>
            <person name="Minamino N."/>
            <person name="Mizutani M."/>
            <person name="Mizutani M."/>
            <person name="Mochizuki N."/>
            <person name="Monte I."/>
            <person name="Mosher R."/>
            <person name="Nagasaki H."/>
            <person name="Nakagami H."/>
            <person name="Naramoto S."/>
            <person name="Nishitani K."/>
            <person name="Ohtani M."/>
            <person name="Okamoto T."/>
            <person name="Okumura M."/>
            <person name="Phillips J."/>
            <person name="Pollak B."/>
            <person name="Reinders A."/>
            <person name="Roevekamp M."/>
            <person name="Sano R."/>
            <person name="Sawa S."/>
            <person name="Schmid M."/>
            <person name="Shirakawa M."/>
            <person name="Solano R."/>
            <person name="Spunde A."/>
            <person name="Suetsugu N."/>
            <person name="Sugano S."/>
            <person name="Sugiyama A."/>
            <person name="Sun R."/>
            <person name="Suzuki Y."/>
            <person name="Takenaka M."/>
            <person name="Takezawa D."/>
            <person name="Tomogane H."/>
            <person name="Tsuzuki M."/>
            <person name="Ueda T."/>
            <person name="Umeda M."/>
            <person name="Ward J."/>
            <person name="Watanabe Y."/>
            <person name="Yazaki K."/>
            <person name="Yokoyama R."/>
            <person name="Yoshitake Y."/>
            <person name="Yotsui I."/>
            <person name="Zachgo S."/>
            <person name="Schmutz J."/>
        </authorList>
    </citation>
    <scope>NUCLEOTIDE SEQUENCE [LARGE SCALE GENOMIC DNA]</scope>
    <source>
        <strain evidence="4">cv. B-3</strain>
    </source>
</reference>
<evidence type="ECO:0000256" key="2">
    <source>
        <dbReference type="SAM" id="Phobius"/>
    </source>
</evidence>
<dbReference type="Proteomes" id="UP000264353">
    <property type="component" value="Chromosome A1"/>
</dbReference>
<keyword evidence="2" id="KW-1133">Transmembrane helix</keyword>
<keyword evidence="2" id="KW-0812">Transmembrane</keyword>
<accession>A0A398ARJ2</accession>
<evidence type="ECO:0000256" key="1">
    <source>
        <dbReference type="SAM" id="MobiDB-lite"/>
    </source>
</evidence>